<evidence type="ECO:0000256" key="1">
    <source>
        <dbReference type="SAM" id="MobiDB-lite"/>
    </source>
</evidence>
<proteinExistence type="predicted"/>
<gene>
    <name evidence="3" type="ORF">HUT08_23600</name>
</gene>
<feature type="region of interest" description="Disordered" evidence="1">
    <location>
        <begin position="107"/>
        <end position="144"/>
    </location>
</feature>
<feature type="compositionally biased region" description="Low complexity" evidence="1">
    <location>
        <begin position="116"/>
        <end position="130"/>
    </location>
</feature>
<dbReference type="Proteomes" id="UP000509303">
    <property type="component" value="Chromosome"/>
</dbReference>
<dbReference type="InterPro" id="IPR015330">
    <property type="entry name" value="DNA_primase/pol_bifunc_N"/>
</dbReference>
<evidence type="ECO:0000259" key="2">
    <source>
        <dbReference type="Pfam" id="PF09250"/>
    </source>
</evidence>
<dbReference type="RefSeq" id="WP_176163721.1">
    <property type="nucleotide sequence ID" value="NZ_CP054929.1"/>
</dbReference>
<evidence type="ECO:0000313" key="3">
    <source>
        <dbReference type="EMBL" id="QKW52015.1"/>
    </source>
</evidence>
<organism evidence="3 4">
    <name type="scientific">Streptomyces buecherae</name>
    <dbReference type="NCBI Taxonomy" id="2763006"/>
    <lineage>
        <taxon>Bacteria</taxon>
        <taxon>Bacillati</taxon>
        <taxon>Actinomycetota</taxon>
        <taxon>Actinomycetes</taxon>
        <taxon>Kitasatosporales</taxon>
        <taxon>Streptomycetaceae</taxon>
        <taxon>Streptomyces</taxon>
    </lineage>
</organism>
<reference evidence="3 4" key="1">
    <citation type="submission" date="2020-06" db="EMBL/GenBank/DDBJ databases">
        <title>Genome mining for natural products.</title>
        <authorList>
            <person name="Zhang B."/>
            <person name="Shi J."/>
            <person name="Ge H."/>
        </authorList>
    </citation>
    <scope>NUCLEOTIDE SEQUENCE [LARGE SCALE GENOMIC DNA]</scope>
    <source>
        <strain evidence="3 4">NA00687</strain>
    </source>
</reference>
<name>A0A7H8NC67_9ACTN</name>
<dbReference type="AlphaFoldDB" id="A0A7H8NC67"/>
<protein>
    <submittedName>
        <fullName evidence="3">Bifunctional DNA primase/polymerase</fullName>
    </submittedName>
</protein>
<accession>A0A7H8NC67</accession>
<dbReference type="EMBL" id="CP054929">
    <property type="protein sequence ID" value="QKW52015.1"/>
    <property type="molecule type" value="Genomic_DNA"/>
</dbReference>
<sequence length="310" mass="31242">MTARPCAAARVPRWVAAAADDPDAVRALWREDPRRGVRLATGRTFDAVTVDLRTGMEALDLLRRRTGAPAGAWQAQLAGTAFSGSSALSALSDLSGIADLAGLPGSSGPADAAGTSGPASDAAPDGARPRAGAHRRRACRGALRAHAGPSLDAARTCPSPEAASYDRFGLTSPFGPGGFGVRGRFGLGGGRGGGAGRARTVRPLHFPTLVDGAAGRMRLLVPRGAAPWLGALLTAGTVEYHGAGARVVLPGPGALTDTGTGLTWAVRPGAPVERLRCLLGPLAAALATAQLTVGWCSGVRAPADPYAETG</sequence>
<feature type="domain" description="DNA primase/polymerase bifunctional N-terminal" evidence="2">
    <location>
        <begin position="10"/>
        <end position="70"/>
    </location>
</feature>
<dbReference type="Pfam" id="PF09250">
    <property type="entry name" value="Prim-Pol"/>
    <property type="match status" value="1"/>
</dbReference>
<evidence type="ECO:0000313" key="4">
    <source>
        <dbReference type="Proteomes" id="UP000509303"/>
    </source>
</evidence>
<keyword evidence="4" id="KW-1185">Reference proteome</keyword>